<evidence type="ECO:0000313" key="2">
    <source>
        <dbReference type="Proteomes" id="UP000242520"/>
    </source>
</evidence>
<protein>
    <submittedName>
        <fullName evidence="1">Uncharacterized protein</fullName>
    </submittedName>
</protein>
<reference evidence="2" key="1">
    <citation type="submission" date="2016-11" db="EMBL/GenBank/DDBJ databases">
        <authorList>
            <person name="Varghese N."/>
            <person name="Submissions S."/>
        </authorList>
    </citation>
    <scope>NUCLEOTIDE SEQUENCE [LARGE SCALE GENOMIC DNA]</scope>
    <source>
        <strain evidence="2">DSM 15285</strain>
    </source>
</reference>
<evidence type="ECO:0000313" key="1">
    <source>
        <dbReference type="EMBL" id="SHH41964.1"/>
    </source>
</evidence>
<dbReference type="AlphaFoldDB" id="A0A1M5STY3"/>
<dbReference type="InterPro" id="IPR053917">
    <property type="entry name" value="DUF6979"/>
</dbReference>
<dbReference type="RefSeq" id="WP_072725876.1">
    <property type="nucleotide sequence ID" value="NZ_FQXH01000024.1"/>
</dbReference>
<proteinExistence type="predicted"/>
<sequence length="132" mass="15036">MSKYEKCAIKAINLIKSGKINNPRNAWERASSEIFGKGTTGQLKGCPKSAFLGLCEEGIIKGISHGKYTKSKKNKNYAIKAIKILLKEPYLKNNKKELWNRVIENNKISHNYQMDVVIALWNNNLINKENLK</sequence>
<dbReference type="Pfam" id="PF22399">
    <property type="entry name" value="DUF6979"/>
    <property type="match status" value="1"/>
</dbReference>
<accession>A0A1M5STY3</accession>
<name>A0A1M5STY3_9FIRM</name>
<dbReference type="Proteomes" id="UP000242520">
    <property type="component" value="Unassembled WGS sequence"/>
</dbReference>
<dbReference type="EMBL" id="FQXH01000024">
    <property type="protein sequence ID" value="SHH41964.1"/>
    <property type="molecule type" value="Genomic_DNA"/>
</dbReference>
<keyword evidence="2" id="KW-1185">Reference proteome</keyword>
<organism evidence="1 2">
    <name type="scientific">Tepidibacter thalassicus DSM 15285</name>
    <dbReference type="NCBI Taxonomy" id="1123350"/>
    <lineage>
        <taxon>Bacteria</taxon>
        <taxon>Bacillati</taxon>
        <taxon>Bacillota</taxon>
        <taxon>Clostridia</taxon>
        <taxon>Peptostreptococcales</taxon>
        <taxon>Peptostreptococcaceae</taxon>
        <taxon>Tepidibacter</taxon>
    </lineage>
</organism>
<gene>
    <name evidence="1" type="ORF">SAMN02744040_01904</name>
</gene>
<dbReference type="OrthoDB" id="5586840at2"/>